<organism evidence="1 2">
    <name type="scientific">Scortum barcoo</name>
    <name type="common">barcoo grunter</name>
    <dbReference type="NCBI Taxonomy" id="214431"/>
    <lineage>
        <taxon>Eukaryota</taxon>
        <taxon>Metazoa</taxon>
        <taxon>Chordata</taxon>
        <taxon>Craniata</taxon>
        <taxon>Vertebrata</taxon>
        <taxon>Euteleostomi</taxon>
        <taxon>Actinopterygii</taxon>
        <taxon>Neopterygii</taxon>
        <taxon>Teleostei</taxon>
        <taxon>Neoteleostei</taxon>
        <taxon>Acanthomorphata</taxon>
        <taxon>Eupercaria</taxon>
        <taxon>Centrarchiformes</taxon>
        <taxon>Terapontoidei</taxon>
        <taxon>Terapontidae</taxon>
        <taxon>Scortum</taxon>
    </lineage>
</organism>
<dbReference type="Proteomes" id="UP000831701">
    <property type="component" value="Chromosome 17"/>
</dbReference>
<proteinExistence type="predicted"/>
<sequence length="311" mass="33728">MCGLPRVQPAPPVCRHPSTPESSPSGLPSRVRLPRVQPQVWPPTPTPCPPSKSKSSLRILSCPCPVPPESWPPESSPCPALEYSPVSPSQSSPPSPGHVMSAPRILPPESTPCPASRDQPAPHVRSVRKDKMSPCNDESEAHKVGRRRDHTVLLCSVDVEDHHQQSGDEDHSEPLPVKADGNNQSMRFLIVCPYVKARHEIPERHPSQTCPAHVRPPESGPPSPAQVRPSDANPCLAPWVQMPSPRVRPPRVQPPSPVCRPPESGPCPPPRVQPAPPVCRHPESSPSSARDGPPESSQHHPCVSTPNLFRV</sequence>
<gene>
    <name evidence="1" type="ORF">L3Q82_002864</name>
</gene>
<evidence type="ECO:0000313" key="2">
    <source>
        <dbReference type="Proteomes" id="UP000831701"/>
    </source>
</evidence>
<accession>A0ACB8VUV1</accession>
<keyword evidence="2" id="KW-1185">Reference proteome</keyword>
<evidence type="ECO:0000313" key="1">
    <source>
        <dbReference type="EMBL" id="KAI3359358.1"/>
    </source>
</evidence>
<protein>
    <submittedName>
        <fullName evidence="1">Uncharacterized protein</fullName>
    </submittedName>
</protein>
<dbReference type="EMBL" id="CM041547">
    <property type="protein sequence ID" value="KAI3359358.1"/>
    <property type="molecule type" value="Genomic_DNA"/>
</dbReference>
<reference evidence="1" key="1">
    <citation type="submission" date="2022-04" db="EMBL/GenBank/DDBJ databases">
        <title>Jade perch genome.</title>
        <authorList>
            <person name="Chao B."/>
        </authorList>
    </citation>
    <scope>NUCLEOTIDE SEQUENCE</scope>
    <source>
        <strain evidence="1">CB-2022</strain>
    </source>
</reference>
<comment type="caution">
    <text evidence="1">The sequence shown here is derived from an EMBL/GenBank/DDBJ whole genome shotgun (WGS) entry which is preliminary data.</text>
</comment>
<name>A0ACB8VUV1_9TELE</name>